<evidence type="ECO:0000256" key="5">
    <source>
        <dbReference type="PIRSR" id="PIRSR637944-1"/>
    </source>
</evidence>
<dbReference type="SUPFAM" id="SSF52833">
    <property type="entry name" value="Thioredoxin-like"/>
    <property type="match status" value="1"/>
</dbReference>
<comment type="caution">
    <text evidence="8">The sequence shown here is derived from an EMBL/GenBank/DDBJ whole genome shotgun (WGS) entry which is preliminary data.</text>
</comment>
<dbReference type="Gene3D" id="3.40.30.10">
    <property type="entry name" value="Glutaredoxin"/>
    <property type="match status" value="1"/>
</dbReference>
<dbReference type="Proteomes" id="UP000248795">
    <property type="component" value="Unassembled WGS sequence"/>
</dbReference>
<protein>
    <recommendedName>
        <fullName evidence="6">Glutathione-dependent peroxiredoxin</fullName>
        <ecNumber evidence="6">1.11.1.27</ecNumber>
    </recommendedName>
</protein>
<accession>A0A2W2B650</accession>
<name>A0A2W2B650_9HYPH</name>
<evidence type="ECO:0000259" key="7">
    <source>
        <dbReference type="PROSITE" id="PS51352"/>
    </source>
</evidence>
<dbReference type="GO" id="GO:0034599">
    <property type="term" value="P:cellular response to oxidative stress"/>
    <property type="evidence" value="ECO:0007669"/>
    <property type="project" value="InterPro"/>
</dbReference>
<sequence>MTIQPGDKLPNVEFTVTTAEGPQKMLTDVLFSGRKVVLFGLPGAFTPTCSMNHLPGFLLAHDDIKAQGVDTIACTAVNDIHVMKAWSKDTGSEGKIMMLADGNAEFAKAAGLDLDLAVAGMGLRSRRYSMIVENGVVKTLNIETERGVNVSGAETIMQQLKG</sequence>
<evidence type="ECO:0000313" key="9">
    <source>
        <dbReference type="Proteomes" id="UP000248795"/>
    </source>
</evidence>
<dbReference type="PROSITE" id="PS51352">
    <property type="entry name" value="THIOREDOXIN_2"/>
    <property type="match status" value="1"/>
</dbReference>
<dbReference type="InterPro" id="IPR036249">
    <property type="entry name" value="Thioredoxin-like_sf"/>
</dbReference>
<feature type="active site" description="Cysteine sulfenic acid (-SOH) intermediate" evidence="5">
    <location>
        <position position="49"/>
    </location>
</feature>
<comment type="catalytic activity">
    <reaction evidence="6">
        <text>a hydroperoxide + 2 glutathione = an alcohol + glutathione disulfide + H2O</text>
        <dbReference type="Rhea" id="RHEA:62632"/>
        <dbReference type="ChEBI" id="CHEBI:15377"/>
        <dbReference type="ChEBI" id="CHEBI:30879"/>
        <dbReference type="ChEBI" id="CHEBI:35924"/>
        <dbReference type="ChEBI" id="CHEBI:57925"/>
        <dbReference type="ChEBI" id="CHEBI:58297"/>
        <dbReference type="EC" id="1.11.1.27"/>
    </reaction>
</comment>
<comment type="similarity">
    <text evidence="6">Belongs to the peroxiredoxin family. Prx5 subfamily.</text>
</comment>
<evidence type="ECO:0000256" key="4">
    <source>
        <dbReference type="ARBA" id="ARBA00023284"/>
    </source>
</evidence>
<keyword evidence="9" id="KW-1185">Reference proteome</keyword>
<dbReference type="InterPro" id="IPR037944">
    <property type="entry name" value="PRX5-like"/>
</dbReference>
<gene>
    <name evidence="8" type="ORF">DK847_16345</name>
</gene>
<keyword evidence="3 6" id="KW-0560">Oxidoreductase</keyword>
<evidence type="ECO:0000256" key="3">
    <source>
        <dbReference type="ARBA" id="ARBA00023002"/>
    </source>
</evidence>
<keyword evidence="4 6" id="KW-0676">Redox-active center</keyword>
<dbReference type="EC" id="1.11.1.27" evidence="6"/>
<evidence type="ECO:0000256" key="2">
    <source>
        <dbReference type="ARBA" id="ARBA00022862"/>
    </source>
</evidence>
<proteinExistence type="inferred from homology"/>
<keyword evidence="1 6" id="KW-0575">Peroxidase</keyword>
<dbReference type="CDD" id="cd03013">
    <property type="entry name" value="PRX5_like"/>
    <property type="match status" value="1"/>
</dbReference>
<dbReference type="GO" id="GO:0005737">
    <property type="term" value="C:cytoplasm"/>
    <property type="evidence" value="ECO:0007669"/>
    <property type="project" value="TreeGrafter"/>
</dbReference>
<evidence type="ECO:0000256" key="6">
    <source>
        <dbReference type="RuleBase" id="RU366011"/>
    </source>
</evidence>
<dbReference type="RefSeq" id="WP_111199601.1">
    <property type="nucleotide sequence ID" value="NZ_QKVK01000008.1"/>
</dbReference>
<comment type="function">
    <text evidence="6">Thiol-specific peroxidase that catalyzes the reduction of hydrogen peroxide and organic hydroperoxides to water and alcohols, respectively. Plays a role in cell protection against oxidative stress by detoxifying peroxides.</text>
</comment>
<dbReference type="InterPro" id="IPR013766">
    <property type="entry name" value="Thioredoxin_domain"/>
</dbReference>
<feature type="domain" description="Thioredoxin" evidence="7">
    <location>
        <begin position="3"/>
        <end position="162"/>
    </location>
</feature>
<dbReference type="InterPro" id="IPR013740">
    <property type="entry name" value="Redoxin"/>
</dbReference>
<dbReference type="Pfam" id="PF08534">
    <property type="entry name" value="Redoxin"/>
    <property type="match status" value="1"/>
</dbReference>
<dbReference type="GO" id="GO:0045454">
    <property type="term" value="P:cell redox homeostasis"/>
    <property type="evidence" value="ECO:0007669"/>
    <property type="project" value="TreeGrafter"/>
</dbReference>
<evidence type="ECO:0000256" key="1">
    <source>
        <dbReference type="ARBA" id="ARBA00022559"/>
    </source>
</evidence>
<dbReference type="FunFam" id="3.40.30.10:FF:000020">
    <property type="entry name" value="Peroxiredoxin"/>
    <property type="match status" value="1"/>
</dbReference>
<dbReference type="EMBL" id="QKVK01000008">
    <property type="protein sequence ID" value="PZF75794.1"/>
    <property type="molecule type" value="Genomic_DNA"/>
</dbReference>
<dbReference type="PANTHER" id="PTHR10430">
    <property type="entry name" value="PEROXIREDOXIN"/>
    <property type="match status" value="1"/>
</dbReference>
<dbReference type="GO" id="GO:0042744">
    <property type="term" value="P:hydrogen peroxide catabolic process"/>
    <property type="evidence" value="ECO:0007669"/>
    <property type="project" value="TreeGrafter"/>
</dbReference>
<reference evidence="9" key="1">
    <citation type="submission" date="2018-06" db="EMBL/GenBank/DDBJ databases">
        <title>Aestuariibacter litoralis strain KCTC 52945T.</title>
        <authorList>
            <person name="Li X."/>
            <person name="Salam N."/>
            <person name="Li J.-L."/>
            <person name="Chen Y.-M."/>
            <person name="Yang Z.-W."/>
            <person name="Zhang L.-Y."/>
            <person name="Han M.-X."/>
            <person name="Xiao M."/>
            <person name="Li W.-J."/>
        </authorList>
    </citation>
    <scope>NUCLEOTIDE SEQUENCE [LARGE SCALE GENOMIC DNA]</scope>
    <source>
        <strain evidence="9">KCTC 52945</strain>
    </source>
</reference>
<dbReference type="GO" id="GO:0008379">
    <property type="term" value="F:thioredoxin peroxidase activity"/>
    <property type="evidence" value="ECO:0007669"/>
    <property type="project" value="InterPro"/>
</dbReference>
<organism evidence="8 9">
    <name type="scientific">Aestuariivirga litoralis</name>
    <dbReference type="NCBI Taxonomy" id="2650924"/>
    <lineage>
        <taxon>Bacteria</taxon>
        <taxon>Pseudomonadati</taxon>
        <taxon>Pseudomonadota</taxon>
        <taxon>Alphaproteobacteria</taxon>
        <taxon>Hyphomicrobiales</taxon>
        <taxon>Aestuariivirgaceae</taxon>
        <taxon>Aestuariivirga</taxon>
    </lineage>
</organism>
<dbReference type="PANTHER" id="PTHR10430:SF16">
    <property type="entry name" value="PEROXIREDOXIN-5, MITOCHONDRIAL"/>
    <property type="match status" value="1"/>
</dbReference>
<dbReference type="AlphaFoldDB" id="A0A2W2B650"/>
<evidence type="ECO:0000313" key="8">
    <source>
        <dbReference type="EMBL" id="PZF75794.1"/>
    </source>
</evidence>
<keyword evidence="2 6" id="KW-0049">Antioxidant</keyword>